<feature type="transmembrane region" description="Helical" evidence="1">
    <location>
        <begin position="166"/>
        <end position="185"/>
    </location>
</feature>
<protein>
    <submittedName>
        <fullName evidence="2">DUF4271 domain-containing protein</fullName>
    </submittedName>
</protein>
<dbReference type="EMBL" id="BMGK01000004">
    <property type="protein sequence ID" value="GGD90249.1"/>
    <property type="molecule type" value="Genomic_DNA"/>
</dbReference>
<feature type="transmembrane region" description="Helical" evidence="1">
    <location>
        <begin position="197"/>
        <end position="219"/>
    </location>
</feature>
<gene>
    <name evidence="2" type="ORF">GCM10011312_12690</name>
</gene>
<organism evidence="2 3">
    <name type="scientific">Planktosalinus lacus</name>
    <dbReference type="NCBI Taxonomy" id="1526573"/>
    <lineage>
        <taxon>Bacteria</taxon>
        <taxon>Pseudomonadati</taxon>
        <taxon>Bacteroidota</taxon>
        <taxon>Flavobacteriia</taxon>
        <taxon>Flavobacteriales</taxon>
        <taxon>Flavobacteriaceae</taxon>
        <taxon>Planktosalinus</taxon>
    </lineage>
</organism>
<evidence type="ECO:0000313" key="3">
    <source>
        <dbReference type="Proteomes" id="UP000652231"/>
    </source>
</evidence>
<reference evidence="2" key="1">
    <citation type="journal article" date="2014" name="Int. J. Syst. Evol. Microbiol.">
        <title>Complete genome sequence of Corynebacterium casei LMG S-19264T (=DSM 44701T), isolated from a smear-ripened cheese.</title>
        <authorList>
            <consortium name="US DOE Joint Genome Institute (JGI-PGF)"/>
            <person name="Walter F."/>
            <person name="Albersmeier A."/>
            <person name="Kalinowski J."/>
            <person name="Ruckert C."/>
        </authorList>
    </citation>
    <scope>NUCLEOTIDE SEQUENCE</scope>
    <source>
        <strain evidence="2">CGMCC 1.12924</strain>
    </source>
</reference>
<feature type="transmembrane region" description="Helical" evidence="1">
    <location>
        <begin position="67"/>
        <end position="86"/>
    </location>
</feature>
<evidence type="ECO:0000256" key="1">
    <source>
        <dbReference type="SAM" id="Phobius"/>
    </source>
</evidence>
<feature type="transmembrane region" description="Helical" evidence="1">
    <location>
        <begin position="16"/>
        <end position="34"/>
    </location>
</feature>
<keyword evidence="3" id="KW-1185">Reference proteome</keyword>
<keyword evidence="1" id="KW-0812">Transmembrane</keyword>
<reference evidence="2" key="2">
    <citation type="submission" date="2020-09" db="EMBL/GenBank/DDBJ databases">
        <authorList>
            <person name="Sun Q."/>
            <person name="Zhou Y."/>
        </authorList>
    </citation>
    <scope>NUCLEOTIDE SEQUENCE</scope>
    <source>
        <strain evidence="2">CGMCC 1.12924</strain>
    </source>
</reference>
<accession>A0A8J2Y693</accession>
<dbReference type="AlphaFoldDB" id="A0A8J2Y693"/>
<keyword evidence="1" id="KW-0472">Membrane</keyword>
<feature type="transmembrane region" description="Helical" evidence="1">
    <location>
        <begin position="141"/>
        <end position="160"/>
    </location>
</feature>
<dbReference type="Pfam" id="PF14093">
    <property type="entry name" value="DUF4271"/>
    <property type="match status" value="1"/>
</dbReference>
<keyword evidence="1" id="KW-1133">Transmembrane helix</keyword>
<dbReference type="Proteomes" id="UP000652231">
    <property type="component" value="Unassembled WGS sequence"/>
</dbReference>
<feature type="transmembrane region" description="Helical" evidence="1">
    <location>
        <begin position="98"/>
        <end position="117"/>
    </location>
</feature>
<name>A0A8J2Y693_9FLAO</name>
<dbReference type="InterPro" id="IPR025367">
    <property type="entry name" value="DUF4271"/>
</dbReference>
<comment type="caution">
    <text evidence="2">The sequence shown here is derived from an EMBL/GenBank/DDBJ whole genome shotgun (WGS) entry which is preliminary data.</text>
</comment>
<evidence type="ECO:0000313" key="2">
    <source>
        <dbReference type="EMBL" id="GGD90249.1"/>
    </source>
</evidence>
<proteinExistence type="predicted"/>
<sequence>MFNVIILLQNISIPDWMTLLVFACFVLMAAAKLLNSPRFNEFIFLIVSNKYFLVQGKNSEIFKPFNVLLLLVQILSVSLFLFLFFAHFFESVTLQDTLVFIQISGFYTIFIGLKFYIEKLIANLFSIDTHINQYLYHKLTYRNLIAILLLLINMLFMYAVNAGTNAFIAVLVIVLLLNLISLLYSYKTYEKLISNHLFYFILYLCALEISPYFVIYKIVMTQ</sequence>